<dbReference type="Pfam" id="PF26082">
    <property type="entry name" value="zf-C2H2_AcuF"/>
    <property type="match status" value="1"/>
</dbReference>
<dbReference type="Proteomes" id="UP000230605">
    <property type="component" value="Chromosome 4"/>
</dbReference>
<evidence type="ECO:0000313" key="6">
    <source>
        <dbReference type="Proteomes" id="UP001302367"/>
    </source>
</evidence>
<feature type="region of interest" description="Disordered" evidence="1">
    <location>
        <begin position="548"/>
        <end position="625"/>
    </location>
</feature>
<evidence type="ECO:0000256" key="1">
    <source>
        <dbReference type="SAM" id="MobiDB-lite"/>
    </source>
</evidence>
<feature type="domain" description="C2H2-type" evidence="2">
    <location>
        <begin position="322"/>
        <end position="348"/>
    </location>
</feature>
<dbReference type="InterPro" id="IPR058925">
    <property type="entry name" value="zf-C2H2_AcuF"/>
</dbReference>
<evidence type="ECO:0000259" key="2">
    <source>
        <dbReference type="SMART" id="SM00355"/>
    </source>
</evidence>
<protein>
    <recommendedName>
        <fullName evidence="2">C2H2-type domain-containing protein</fullName>
    </recommendedName>
</protein>
<evidence type="ECO:0000313" key="3">
    <source>
        <dbReference type="EMBL" id="PIA93693.1"/>
    </source>
</evidence>
<dbReference type="PANTHER" id="PTHR35391:SF7">
    <property type="entry name" value="C2H2-TYPE DOMAIN-CONTAINING PROTEIN"/>
    <property type="match status" value="1"/>
</dbReference>
<evidence type="ECO:0000313" key="5">
    <source>
        <dbReference type="Proteomes" id="UP000230605"/>
    </source>
</evidence>
<dbReference type="AlphaFoldDB" id="A0A2G5HN90"/>
<dbReference type="OrthoDB" id="6133115at2759"/>
<dbReference type="InterPro" id="IPR013087">
    <property type="entry name" value="Znf_C2H2_type"/>
</dbReference>
<feature type="compositionally biased region" description="Basic and acidic residues" evidence="1">
    <location>
        <begin position="572"/>
        <end position="582"/>
    </location>
</feature>
<sequence>MSSGAGPPTTVHPAPIAERTKAILGVFNTILDTNSAGEEKLSPVVDNLSRFRIWAGNIGAYHVDLRSVDARLRDAPEVAQRVLDLLAELAEVNEDIRAITSGERRDAADEDFSDDEIEQDTESVTELTQLCLSASDTITSLLKDHKFLEQFDIQHVAAKFPKVEARPWLRDRLGRANVQRRQYLRYARKHHDRLARGPELADEITFAQPKQESVLKMAMARSKTAASSHPTLAPTKASTFDHERLPHLTAQIEQIGHLDDRVSRTTSVVTSSGHEDGAIDVVRLSELAKDGKPFECPYCWTIIQTRRQKSWRTHVMRDIRAWTCTFEDCSSGLFEDRDSWFQHELEQHRRQWICHECPNTVFTSGQAIEAHVQAVHPTLPAEVIPTIIDSSSRPATEVEASACPLCDEWQEGLIAKATELALSTTHVVVSLHDFRRHLGHHLEQLALFAIPPNVENAMASGSDNNRHGKSFTGDAKEITAWSKKIDPIEPQDENVPGVALALQDHEPLYERDELRLTKAQRAIVSNRHDKGWLFANEPETGEYALLPEVRDSDSRGKPARSKMPAHAVSVEEDYHRRMEQIQRELGIAPAPQRAGDVDSDRERRRRQREQRQRERELRNGGSHAP</sequence>
<dbReference type="PANTHER" id="PTHR35391">
    <property type="entry name" value="C2H2-TYPE DOMAIN-CONTAINING PROTEIN-RELATED"/>
    <property type="match status" value="1"/>
</dbReference>
<dbReference type="EMBL" id="LKMD01000105">
    <property type="protein sequence ID" value="PIA93693.1"/>
    <property type="molecule type" value="Genomic_DNA"/>
</dbReference>
<keyword evidence="6" id="KW-1185">Reference proteome</keyword>
<feature type="domain" description="C2H2-type" evidence="2">
    <location>
        <begin position="352"/>
        <end position="376"/>
    </location>
</feature>
<feature type="compositionally biased region" description="Basic and acidic residues" evidence="1">
    <location>
        <begin position="609"/>
        <end position="618"/>
    </location>
</feature>
<reference evidence="3 5" key="1">
    <citation type="submission" date="2015-10" db="EMBL/GenBank/DDBJ databases">
        <title>The cercosporin biosynthetic gene cluster was horizontally transferred to several fungal lineages and shown to be expanded in Cercospora beticola based on microsynteny with recipient genomes.</title>
        <authorList>
            <person name="De Jonge R."/>
            <person name="Ebert M.K."/>
            <person name="Suttle J.C."/>
            <person name="Jurick Ii W.M."/>
            <person name="Secor G.A."/>
            <person name="Thomma B.P."/>
            <person name="Van De Peer Y."/>
            <person name="Bolton M.D."/>
        </authorList>
    </citation>
    <scope>NUCLEOTIDE SEQUENCE [LARGE SCALE GENOMIC DNA]</scope>
    <source>
        <strain evidence="3 5">09-40</strain>
    </source>
</reference>
<organism evidence="3 5">
    <name type="scientific">Cercospora beticola</name>
    <name type="common">Sugarbeet leaf spot fungus</name>
    <dbReference type="NCBI Taxonomy" id="122368"/>
    <lineage>
        <taxon>Eukaryota</taxon>
        <taxon>Fungi</taxon>
        <taxon>Dikarya</taxon>
        <taxon>Ascomycota</taxon>
        <taxon>Pezizomycotina</taxon>
        <taxon>Dothideomycetes</taxon>
        <taxon>Dothideomycetidae</taxon>
        <taxon>Mycosphaerellales</taxon>
        <taxon>Mycosphaerellaceae</taxon>
        <taxon>Cercospora</taxon>
    </lineage>
</organism>
<reference evidence="4 6" key="2">
    <citation type="submission" date="2023-09" db="EMBL/GenBank/DDBJ databases">
        <title>Complete-Gapless Cercospora beticola genome.</title>
        <authorList>
            <person name="Wyatt N.A."/>
            <person name="Spanner R.E."/>
            <person name="Bolton M.D."/>
        </authorList>
    </citation>
    <scope>NUCLEOTIDE SEQUENCE [LARGE SCALE GENOMIC DNA]</scope>
    <source>
        <strain evidence="4">Cb09-40</strain>
    </source>
</reference>
<name>A0A2G5HN90_CERBT</name>
<proteinExistence type="predicted"/>
<evidence type="ECO:0000313" key="4">
    <source>
        <dbReference type="EMBL" id="WPB02466.1"/>
    </source>
</evidence>
<dbReference type="SMART" id="SM00355">
    <property type="entry name" value="ZnF_C2H2"/>
    <property type="match status" value="2"/>
</dbReference>
<dbReference type="Proteomes" id="UP001302367">
    <property type="component" value="Chromosome 4"/>
</dbReference>
<accession>A0A2G5HN90</accession>
<gene>
    <name evidence="3" type="ORF">CB0940_05156</name>
    <name evidence="4" type="ORF">RHO25_007102</name>
</gene>
<dbReference type="EMBL" id="CP134187">
    <property type="protein sequence ID" value="WPB02466.1"/>
    <property type="molecule type" value="Genomic_DNA"/>
</dbReference>